<dbReference type="Gene3D" id="3.90.660.10">
    <property type="match status" value="1"/>
</dbReference>
<dbReference type="Pfam" id="PF13450">
    <property type="entry name" value="NAD_binding_8"/>
    <property type="match status" value="1"/>
</dbReference>
<dbReference type="AlphaFoldDB" id="A0AAQ2C8I6"/>
<accession>A0AAQ2C8I6</accession>
<dbReference type="PANTHER" id="PTHR16128:SF5">
    <property type="entry name" value="FAD_NAD(P)-BINDING OXIDOREDUCTASE FAMILY PROTEIN"/>
    <property type="match status" value="1"/>
</dbReference>
<proteinExistence type="predicted"/>
<sequence length="310" mass="33035">MGTWDVVVVGSGVCGLTIAHNLQEHGRSVLLLDKGSRPGGRLASRPLAGALLNPAADTVVTHDAHVMREIARRTEAEFAAEPDHGARWRFAASAGDVARTWAAGTTLQRTFVTQIEVADSGLLRVVPHASGDPVICQAVVLTPPVPQSVQILRTSHLRVSAALAEVGYDKRAVLLCVLRGDVGGELASHESTLVDAIRVRRRDDSGLVWLEVFATPHWSESTWNLDANFVHSALLVEMKRLFPGAHAVDSELKRWRYANAVAALPGAGFDQSQDHPGIFVAGDGFGSVDGHPAGVSRAVRSGLDVVRALS</sequence>
<dbReference type="RefSeq" id="WP_134366319.1">
    <property type="nucleotide sequence ID" value="NZ_SOFY01000011.1"/>
</dbReference>
<comment type="caution">
    <text evidence="1">The sequence shown here is derived from an EMBL/GenBank/DDBJ whole genome shotgun (WGS) entry which is preliminary data.</text>
</comment>
<evidence type="ECO:0000313" key="1">
    <source>
        <dbReference type="EMBL" id="TFC52221.1"/>
    </source>
</evidence>
<dbReference type="EMBL" id="SOFY01000011">
    <property type="protein sequence ID" value="TFC52221.1"/>
    <property type="molecule type" value="Genomic_DNA"/>
</dbReference>
<gene>
    <name evidence="1" type="ORF">E3O49_02835</name>
</gene>
<evidence type="ECO:0000313" key="2">
    <source>
        <dbReference type="Proteomes" id="UP000297403"/>
    </source>
</evidence>
<keyword evidence="2" id="KW-1185">Reference proteome</keyword>
<dbReference type="Gene3D" id="3.50.50.60">
    <property type="entry name" value="FAD/NAD(P)-binding domain"/>
    <property type="match status" value="1"/>
</dbReference>
<dbReference type="PANTHER" id="PTHR16128">
    <property type="entry name" value="FAD/NAD(P)-BINDING OXIDOREDUCTASE FAMILY PROTEIN"/>
    <property type="match status" value="1"/>
</dbReference>
<dbReference type="SUPFAM" id="SSF51905">
    <property type="entry name" value="FAD/NAD(P)-binding domain"/>
    <property type="match status" value="1"/>
</dbReference>
<dbReference type="InterPro" id="IPR036188">
    <property type="entry name" value="FAD/NAD-bd_sf"/>
</dbReference>
<reference evidence="1 2" key="1">
    <citation type="submission" date="2019-03" db="EMBL/GenBank/DDBJ databases">
        <title>Genomics of glacier-inhabiting Cryobacterium strains.</title>
        <authorList>
            <person name="Liu Q."/>
            <person name="Xin Y.-H."/>
        </authorList>
    </citation>
    <scope>NUCLEOTIDE SEQUENCE [LARGE SCALE GENOMIC DNA]</scope>
    <source>
        <strain evidence="2">TMT1-22</strain>
    </source>
</reference>
<name>A0AAQ2C8I6_9MICO</name>
<protein>
    <submittedName>
        <fullName evidence="1">FAD-dependent oxidoreductase</fullName>
    </submittedName>
</protein>
<organism evidence="1 2">
    <name type="scientific">Cryobacterium shii</name>
    <dbReference type="NCBI Taxonomy" id="1259235"/>
    <lineage>
        <taxon>Bacteria</taxon>
        <taxon>Bacillati</taxon>
        <taxon>Actinomycetota</taxon>
        <taxon>Actinomycetes</taxon>
        <taxon>Micrococcales</taxon>
        <taxon>Microbacteriaceae</taxon>
        <taxon>Cryobacterium</taxon>
    </lineage>
</organism>
<dbReference type="Proteomes" id="UP000297403">
    <property type="component" value="Unassembled WGS sequence"/>
</dbReference>